<evidence type="ECO:0000256" key="4">
    <source>
        <dbReference type="ARBA" id="ARBA00022898"/>
    </source>
</evidence>
<evidence type="ECO:0000313" key="9">
    <source>
        <dbReference type="Proteomes" id="UP001215151"/>
    </source>
</evidence>
<dbReference type="SUPFAM" id="SSF53686">
    <property type="entry name" value="Tryptophan synthase beta subunit-like PLP-dependent enzymes"/>
    <property type="match status" value="1"/>
</dbReference>
<dbReference type="GO" id="GO:0004794">
    <property type="term" value="F:threonine deaminase activity"/>
    <property type="evidence" value="ECO:0007669"/>
    <property type="project" value="TreeGrafter"/>
</dbReference>
<dbReference type="Gene3D" id="3.40.50.1100">
    <property type="match status" value="2"/>
</dbReference>
<dbReference type="InterPro" id="IPR036052">
    <property type="entry name" value="TrpB-like_PALP_sf"/>
</dbReference>
<evidence type="ECO:0000256" key="1">
    <source>
        <dbReference type="ARBA" id="ARBA00001933"/>
    </source>
</evidence>
<dbReference type="AlphaFoldDB" id="A0AAD7TER1"/>
<name>A0AAD7TER1_9APHY</name>
<comment type="similarity">
    <text evidence="2">Belongs to the serine/threonine dehydratase family.</text>
</comment>
<dbReference type="PANTHER" id="PTHR48078:SF2">
    <property type="entry name" value="CATABOLIC L-SERINE_THREONINE DEHYDRATASE"/>
    <property type="match status" value="1"/>
</dbReference>
<organism evidence="8 9">
    <name type="scientific">Trametes cubensis</name>
    <dbReference type="NCBI Taxonomy" id="1111947"/>
    <lineage>
        <taxon>Eukaryota</taxon>
        <taxon>Fungi</taxon>
        <taxon>Dikarya</taxon>
        <taxon>Basidiomycota</taxon>
        <taxon>Agaricomycotina</taxon>
        <taxon>Agaricomycetes</taxon>
        <taxon>Polyporales</taxon>
        <taxon>Polyporaceae</taxon>
        <taxon>Trametes</taxon>
    </lineage>
</organism>
<comment type="cofactor">
    <cofactor evidence="1">
        <name>pyridoxal 5'-phosphate</name>
        <dbReference type="ChEBI" id="CHEBI:597326"/>
    </cofactor>
</comment>
<evidence type="ECO:0000256" key="5">
    <source>
        <dbReference type="ARBA" id="ARBA00023239"/>
    </source>
</evidence>
<reference evidence="8" key="1">
    <citation type="submission" date="2022-11" db="EMBL/GenBank/DDBJ databases">
        <title>Genome Sequence of Cubamyces cubensis.</title>
        <authorList>
            <person name="Buettner E."/>
        </authorList>
    </citation>
    <scope>NUCLEOTIDE SEQUENCE</scope>
    <source>
        <strain evidence="8">MPL-01</strain>
    </source>
</reference>
<protein>
    <recommendedName>
        <fullName evidence="3">L-serine ammonia-lyase</fullName>
        <ecNumber evidence="3">4.3.1.17</ecNumber>
    </recommendedName>
</protein>
<dbReference type="Pfam" id="PF00291">
    <property type="entry name" value="PALP"/>
    <property type="match status" value="1"/>
</dbReference>
<keyword evidence="4" id="KW-0663">Pyridoxal phosphate</keyword>
<comment type="catalytic activity">
    <reaction evidence="6">
        <text>L-serine = pyruvate + NH4(+)</text>
        <dbReference type="Rhea" id="RHEA:19169"/>
        <dbReference type="ChEBI" id="CHEBI:15361"/>
        <dbReference type="ChEBI" id="CHEBI:28938"/>
        <dbReference type="ChEBI" id="CHEBI:33384"/>
        <dbReference type="EC" id="4.3.1.17"/>
    </reaction>
</comment>
<evidence type="ECO:0000256" key="6">
    <source>
        <dbReference type="ARBA" id="ARBA00049406"/>
    </source>
</evidence>
<accession>A0AAD7TER1</accession>
<evidence type="ECO:0000259" key="7">
    <source>
        <dbReference type="Pfam" id="PF00291"/>
    </source>
</evidence>
<dbReference type="GO" id="GO:0006567">
    <property type="term" value="P:L-threonine catabolic process"/>
    <property type="evidence" value="ECO:0007669"/>
    <property type="project" value="TreeGrafter"/>
</dbReference>
<evidence type="ECO:0000256" key="3">
    <source>
        <dbReference type="ARBA" id="ARBA00012093"/>
    </source>
</evidence>
<dbReference type="GO" id="GO:0006565">
    <property type="term" value="P:L-serine catabolic process"/>
    <property type="evidence" value="ECO:0007669"/>
    <property type="project" value="TreeGrafter"/>
</dbReference>
<dbReference type="Proteomes" id="UP001215151">
    <property type="component" value="Unassembled WGS sequence"/>
</dbReference>
<feature type="domain" description="Tryptophan synthase beta chain-like PALP" evidence="7">
    <location>
        <begin position="18"/>
        <end position="345"/>
    </location>
</feature>
<dbReference type="GO" id="GO:0003941">
    <property type="term" value="F:L-serine ammonia-lyase activity"/>
    <property type="evidence" value="ECO:0007669"/>
    <property type="project" value="UniProtKB-EC"/>
</dbReference>
<evidence type="ECO:0000313" key="8">
    <source>
        <dbReference type="EMBL" id="KAJ8454428.1"/>
    </source>
</evidence>
<dbReference type="PANTHER" id="PTHR48078">
    <property type="entry name" value="THREONINE DEHYDRATASE, MITOCHONDRIAL-RELATED"/>
    <property type="match status" value="1"/>
</dbReference>
<comment type="caution">
    <text evidence="8">The sequence shown here is derived from an EMBL/GenBank/DDBJ whole genome shotgun (WGS) entry which is preliminary data.</text>
</comment>
<dbReference type="InterPro" id="IPR050147">
    <property type="entry name" value="Ser/Thr_Dehydratase"/>
</dbReference>
<evidence type="ECO:0000256" key="2">
    <source>
        <dbReference type="ARBA" id="ARBA00010869"/>
    </source>
</evidence>
<keyword evidence="5" id="KW-0456">Lyase</keyword>
<gene>
    <name evidence="8" type="ORF">ONZ51_g13030</name>
</gene>
<sequence>MSTLNQEETLYHEKLWLETPLIRSIHISSLLQCNVYLKLDTLQPAQSFKYRGISHFAQHAKRTHGPDVHLIIASGGNAGLAAACAANVLKVRCTVYLPHGVNQSTIDFLRKEGAEVVIEGNYYLEALQGARKAVEAEANAIMIPAYDDPVVWEGHASMVYEIKRQLPEGTKPDAIFCSVGGGGLAGGIMDGCKAVGWDDVPLVTVETHGSNCFYQSLSLNDGPFAGDVASRPVPEGTRPEHCTEHNVTVAHLATLKSKATSLGASSPSAVVVRKALNRKGGVRSICIPDEMAMQAVLNFAEDHKTLVELACSATIAPAYKPSLFSKLVPESRSNKPATVVLIVCGGFKISLDNLEEYRRIVAADLAEGGDWEVAYNGELLTTAKAE</sequence>
<dbReference type="GO" id="GO:0009097">
    <property type="term" value="P:isoleucine biosynthetic process"/>
    <property type="evidence" value="ECO:0007669"/>
    <property type="project" value="TreeGrafter"/>
</dbReference>
<dbReference type="EMBL" id="JAPEVG010000970">
    <property type="protein sequence ID" value="KAJ8454428.1"/>
    <property type="molecule type" value="Genomic_DNA"/>
</dbReference>
<proteinExistence type="inferred from homology"/>
<keyword evidence="9" id="KW-1185">Reference proteome</keyword>
<dbReference type="EC" id="4.3.1.17" evidence="3"/>
<dbReference type="InterPro" id="IPR001926">
    <property type="entry name" value="TrpB-like_PALP"/>
</dbReference>